<dbReference type="PANTHER" id="PTHR12228:SF0">
    <property type="entry name" value="TATA-BOX BINDING PROTEIN ASSOCIATED FACTOR 7"/>
    <property type="match status" value="1"/>
</dbReference>
<keyword evidence="9" id="KW-1185">Reference proteome</keyword>
<feature type="compositionally biased region" description="Basic and acidic residues" evidence="6">
    <location>
        <begin position="390"/>
        <end position="412"/>
    </location>
</feature>
<proteinExistence type="inferred from homology"/>
<dbReference type="Pfam" id="PF04658">
    <property type="entry name" value="TAFII55_N"/>
    <property type="match status" value="1"/>
</dbReference>
<accession>A0A642UCL6</accession>
<comment type="caution">
    <text evidence="8">The sequence shown here is derived from an EMBL/GenBank/DDBJ whole genome shotgun (WGS) entry which is preliminary data.</text>
</comment>
<feature type="domain" description="TAFII55 protein conserved region" evidence="7">
    <location>
        <begin position="77"/>
        <end position="224"/>
    </location>
</feature>
<dbReference type="GO" id="GO:0051123">
    <property type="term" value="P:RNA polymerase II preinitiation complex assembly"/>
    <property type="evidence" value="ECO:0007669"/>
    <property type="project" value="TreeGrafter"/>
</dbReference>
<dbReference type="AlphaFoldDB" id="A0A642UCL6"/>
<feature type="compositionally biased region" description="Acidic residues" evidence="6">
    <location>
        <begin position="64"/>
        <end position="73"/>
    </location>
</feature>
<reference evidence="8" key="1">
    <citation type="journal article" date="2019" name="G3 (Bethesda)">
        <title>Genome Assemblies of Two Rare Opportunistic Yeast Pathogens: Diutina rugosa (syn. Candida rugosa) and Trichomonascus ciferrii (syn. Candida ciferrii).</title>
        <authorList>
            <person name="Mixao V."/>
            <person name="Saus E."/>
            <person name="Hansen A.P."/>
            <person name="Lass-Florl C."/>
            <person name="Gabaldon T."/>
        </authorList>
    </citation>
    <scope>NUCLEOTIDE SEQUENCE</scope>
    <source>
        <strain evidence="8">CBS 4856</strain>
    </source>
</reference>
<dbReference type="VEuPathDB" id="FungiDB:TRICI_006832"/>
<organism evidence="8 9">
    <name type="scientific">Trichomonascus ciferrii</name>
    <dbReference type="NCBI Taxonomy" id="44093"/>
    <lineage>
        <taxon>Eukaryota</taxon>
        <taxon>Fungi</taxon>
        <taxon>Dikarya</taxon>
        <taxon>Ascomycota</taxon>
        <taxon>Saccharomycotina</taxon>
        <taxon>Dipodascomycetes</taxon>
        <taxon>Dipodascales</taxon>
        <taxon>Trichomonascaceae</taxon>
        <taxon>Trichomonascus</taxon>
        <taxon>Trichomonascus ciferrii complex</taxon>
    </lineage>
</organism>
<feature type="region of interest" description="Disordered" evidence="6">
    <location>
        <begin position="238"/>
        <end position="335"/>
    </location>
</feature>
<evidence type="ECO:0000313" key="9">
    <source>
        <dbReference type="Proteomes" id="UP000761534"/>
    </source>
</evidence>
<evidence type="ECO:0000256" key="3">
    <source>
        <dbReference type="ARBA" id="ARBA00023015"/>
    </source>
</evidence>
<feature type="region of interest" description="Disordered" evidence="6">
    <location>
        <begin position="1"/>
        <end position="73"/>
    </location>
</feature>
<feature type="compositionally biased region" description="Acidic residues" evidence="6">
    <location>
        <begin position="295"/>
        <end position="329"/>
    </location>
</feature>
<evidence type="ECO:0000256" key="5">
    <source>
        <dbReference type="ARBA" id="ARBA00023242"/>
    </source>
</evidence>
<feature type="compositionally biased region" description="Basic residues" evidence="6">
    <location>
        <begin position="23"/>
        <end position="32"/>
    </location>
</feature>
<evidence type="ECO:0000256" key="1">
    <source>
        <dbReference type="ARBA" id="ARBA00004123"/>
    </source>
</evidence>
<comment type="subcellular location">
    <subcellularLocation>
        <location evidence="1">Nucleus</location>
    </subcellularLocation>
</comment>
<sequence>MIKLKLNPEDKKKDSGSAETPPPKKKEKRKRNSGVPKISLNLNEGPKPVPRIRVKAGRQPGDGYDSEAPDREEDPMIQEAIVLRMVPGEHLDYLREACDQGDLTGVNIKFKDSRNAVVSIHDQLFAAKLVDLPTVTEVHKTFDRKNIYKGADVCQMLLVTEPIEYEDEVFNIKDAPQSVYPHGLTPPLNNVRKRRFRKRISNKIIETVEAKVNDLFRLDEEAEESHYELLTPQQLAASNAAPTASGGQGGSSSAEPTTPYDMLGSQATSPQVETPGDEEEEEDEMLGELEKALEGEDEDDEEEDDEDDEEDEKSDGEGEGEGGMDEEELEKAKHRSIIKEEIADLEGIIADKEQKAASTVNQILRGRQQDVINKLKGELEMKRRQANAESNKDENEIRQKERDQEEVQRRAQEEEDEEEEEEEEEDDDDDVESLF</sequence>
<dbReference type="InterPro" id="IPR006751">
    <property type="entry name" value="TAFII55_prot_cons_reg"/>
</dbReference>
<protein>
    <recommendedName>
        <fullName evidence="7">TAFII55 protein conserved region domain-containing protein</fullName>
    </recommendedName>
</protein>
<evidence type="ECO:0000259" key="7">
    <source>
        <dbReference type="SMART" id="SM01370"/>
    </source>
</evidence>
<feature type="compositionally biased region" description="Acidic residues" evidence="6">
    <location>
        <begin position="275"/>
        <end position="287"/>
    </location>
</feature>
<evidence type="ECO:0000256" key="4">
    <source>
        <dbReference type="ARBA" id="ARBA00023163"/>
    </source>
</evidence>
<keyword evidence="5" id="KW-0539">Nucleus</keyword>
<name>A0A642UCL6_9ASCO</name>
<dbReference type="EMBL" id="SWFS01000575">
    <property type="protein sequence ID" value="KAA8896747.1"/>
    <property type="molecule type" value="Genomic_DNA"/>
</dbReference>
<dbReference type="PANTHER" id="PTHR12228">
    <property type="entry name" value="TRANSCRIPTION INITIATION FACTOR TFIID 55 KD SUBUNIT-RELATED"/>
    <property type="match status" value="1"/>
</dbReference>
<dbReference type="GO" id="GO:0016251">
    <property type="term" value="F:RNA polymerase II general transcription initiation factor activity"/>
    <property type="evidence" value="ECO:0007669"/>
    <property type="project" value="TreeGrafter"/>
</dbReference>
<dbReference type="InterPro" id="IPR037817">
    <property type="entry name" value="TAF7"/>
</dbReference>
<dbReference type="GO" id="GO:0005669">
    <property type="term" value="C:transcription factor TFIID complex"/>
    <property type="evidence" value="ECO:0007669"/>
    <property type="project" value="InterPro"/>
</dbReference>
<feature type="compositionally biased region" description="Basic and acidic residues" evidence="6">
    <location>
        <begin position="1"/>
        <end position="16"/>
    </location>
</feature>
<dbReference type="OrthoDB" id="153872at2759"/>
<evidence type="ECO:0000313" key="8">
    <source>
        <dbReference type="EMBL" id="KAA8896747.1"/>
    </source>
</evidence>
<feature type="compositionally biased region" description="Acidic residues" evidence="6">
    <location>
        <begin position="413"/>
        <end position="435"/>
    </location>
</feature>
<dbReference type="CDD" id="cd08047">
    <property type="entry name" value="TAF7"/>
    <property type="match status" value="1"/>
</dbReference>
<comment type="similarity">
    <text evidence="2">Belongs to the TAF7 family.</text>
</comment>
<dbReference type="SMART" id="SM01370">
    <property type="entry name" value="TAFII55_N"/>
    <property type="match status" value="1"/>
</dbReference>
<keyword evidence="3" id="KW-0805">Transcription regulation</keyword>
<keyword evidence="4" id="KW-0804">Transcription</keyword>
<gene>
    <name evidence="8" type="ORF">TRICI_006832</name>
</gene>
<feature type="region of interest" description="Disordered" evidence="6">
    <location>
        <begin position="378"/>
        <end position="435"/>
    </location>
</feature>
<dbReference type="Proteomes" id="UP000761534">
    <property type="component" value="Unassembled WGS sequence"/>
</dbReference>
<evidence type="ECO:0000256" key="2">
    <source>
        <dbReference type="ARBA" id="ARBA00009368"/>
    </source>
</evidence>
<evidence type="ECO:0000256" key="6">
    <source>
        <dbReference type="SAM" id="MobiDB-lite"/>
    </source>
</evidence>